<comment type="similarity">
    <text evidence="1">Belongs to the bacterial ribosomal protein bL20 family.</text>
</comment>
<evidence type="ECO:0000313" key="5">
    <source>
        <dbReference type="Proteomes" id="UP001142055"/>
    </source>
</evidence>
<protein>
    <recommendedName>
        <fullName evidence="6">39S ribosomal protein L20, mitochondrial</fullName>
    </recommendedName>
</protein>
<dbReference type="GO" id="GO:1990904">
    <property type="term" value="C:ribonucleoprotein complex"/>
    <property type="evidence" value="ECO:0007669"/>
    <property type="project" value="UniProtKB-KW"/>
</dbReference>
<dbReference type="GO" id="GO:0003735">
    <property type="term" value="F:structural constituent of ribosome"/>
    <property type="evidence" value="ECO:0007669"/>
    <property type="project" value="InterPro"/>
</dbReference>
<dbReference type="GO" id="GO:0006412">
    <property type="term" value="P:translation"/>
    <property type="evidence" value="ECO:0007669"/>
    <property type="project" value="InterPro"/>
</dbReference>
<dbReference type="Proteomes" id="UP001142055">
    <property type="component" value="Chromosome 2"/>
</dbReference>
<evidence type="ECO:0000256" key="3">
    <source>
        <dbReference type="ARBA" id="ARBA00023274"/>
    </source>
</evidence>
<dbReference type="Gene3D" id="1.10.1900.20">
    <property type="entry name" value="Ribosomal protein L20"/>
    <property type="match status" value="1"/>
</dbReference>
<dbReference type="EMBL" id="JAPWDV010000002">
    <property type="protein sequence ID" value="KAJ6221063.1"/>
    <property type="molecule type" value="Genomic_DNA"/>
</dbReference>
<keyword evidence="3" id="KW-0687">Ribonucleoprotein</keyword>
<keyword evidence="2" id="KW-0689">Ribosomal protein</keyword>
<dbReference type="OrthoDB" id="10251781at2759"/>
<dbReference type="PANTHER" id="PTHR10986">
    <property type="entry name" value="39S RIBOSOMAL PROTEIN L20"/>
    <property type="match status" value="1"/>
</dbReference>
<dbReference type="OMA" id="CYRIAIR"/>
<comment type="caution">
    <text evidence="4">The sequence shown here is derived from an EMBL/GenBank/DDBJ whole genome shotgun (WGS) entry which is preliminary data.</text>
</comment>
<proteinExistence type="inferred from homology"/>
<dbReference type="SUPFAM" id="SSF74731">
    <property type="entry name" value="Ribosomal protein L20"/>
    <property type="match status" value="1"/>
</dbReference>
<gene>
    <name evidence="4" type="ORF">RDWZM_006875</name>
</gene>
<dbReference type="Pfam" id="PF00453">
    <property type="entry name" value="Ribosomal_L20"/>
    <property type="match status" value="1"/>
</dbReference>
<dbReference type="AlphaFoldDB" id="A0A9Q0RM62"/>
<evidence type="ECO:0000313" key="4">
    <source>
        <dbReference type="EMBL" id="KAJ6221063.1"/>
    </source>
</evidence>
<evidence type="ECO:0000256" key="2">
    <source>
        <dbReference type="ARBA" id="ARBA00022980"/>
    </source>
</evidence>
<dbReference type="InterPro" id="IPR005813">
    <property type="entry name" value="Ribosomal_bL20"/>
</dbReference>
<organism evidence="4 5">
    <name type="scientific">Blomia tropicalis</name>
    <name type="common">Mite</name>
    <dbReference type="NCBI Taxonomy" id="40697"/>
    <lineage>
        <taxon>Eukaryota</taxon>
        <taxon>Metazoa</taxon>
        <taxon>Ecdysozoa</taxon>
        <taxon>Arthropoda</taxon>
        <taxon>Chelicerata</taxon>
        <taxon>Arachnida</taxon>
        <taxon>Acari</taxon>
        <taxon>Acariformes</taxon>
        <taxon>Sarcoptiformes</taxon>
        <taxon>Astigmata</taxon>
        <taxon>Glycyphagoidea</taxon>
        <taxon>Echimyopodidae</taxon>
        <taxon>Blomia</taxon>
    </lineage>
</organism>
<reference evidence="4" key="1">
    <citation type="submission" date="2022-12" db="EMBL/GenBank/DDBJ databases">
        <title>Genome assemblies of Blomia tropicalis.</title>
        <authorList>
            <person name="Cui Y."/>
        </authorList>
    </citation>
    <scope>NUCLEOTIDE SEQUENCE</scope>
    <source>
        <tissue evidence="4">Adult mites</tissue>
    </source>
</reference>
<keyword evidence="5" id="KW-1185">Reference proteome</keyword>
<dbReference type="GO" id="GO:0019843">
    <property type="term" value="F:rRNA binding"/>
    <property type="evidence" value="ECO:0007669"/>
    <property type="project" value="InterPro"/>
</dbReference>
<name>A0A9Q0RM62_BLOTA</name>
<accession>A0A9Q0RM62</accession>
<dbReference type="InterPro" id="IPR035566">
    <property type="entry name" value="Ribosomal_protein_bL20_C"/>
</dbReference>
<sequence length="157" mass="18651">MVNLTQICMKYMPVYLRRPEKRSVYFRRQAVFRLTGTFYGVSRNVWRVAIKKWRKTMEYKPEYRQLRAQHKYDLYSQRLLAAVEEHGFKPEYFLSTLTKCNVELDVKTLAHLAIYEPRSFESLIDVAKTVFHENGSNEISRNCKPVDSVLTRGMLSE</sequence>
<evidence type="ECO:0000256" key="1">
    <source>
        <dbReference type="ARBA" id="ARBA00007698"/>
    </source>
</evidence>
<dbReference type="GO" id="GO:0005840">
    <property type="term" value="C:ribosome"/>
    <property type="evidence" value="ECO:0007669"/>
    <property type="project" value="UniProtKB-KW"/>
</dbReference>
<evidence type="ECO:0008006" key="6">
    <source>
        <dbReference type="Google" id="ProtNLM"/>
    </source>
</evidence>